<evidence type="ECO:0000256" key="1">
    <source>
        <dbReference type="ARBA" id="ARBA00022801"/>
    </source>
</evidence>
<dbReference type="InterPro" id="IPR000073">
    <property type="entry name" value="AB_hydrolase_1"/>
</dbReference>
<keyword evidence="3" id="KW-0614">Plasmid</keyword>
<organism evidence="3 4">
    <name type="scientific">Rhizobium leguminosarum bv. trifolii (strain WSM2304)</name>
    <dbReference type="NCBI Taxonomy" id="395492"/>
    <lineage>
        <taxon>Bacteria</taxon>
        <taxon>Pseudomonadati</taxon>
        <taxon>Pseudomonadota</taxon>
        <taxon>Alphaproteobacteria</taxon>
        <taxon>Hyphomicrobiales</taxon>
        <taxon>Rhizobiaceae</taxon>
        <taxon>Rhizobium/Agrobacterium group</taxon>
        <taxon>Rhizobium</taxon>
    </lineage>
</organism>
<accession>A0ABF7QZT6</accession>
<protein>
    <submittedName>
        <fullName evidence="3">Alpha/beta hydrolase fold</fullName>
    </submittedName>
</protein>
<dbReference type="RefSeq" id="WP_012559937.1">
    <property type="nucleotide sequence ID" value="NC_011370.1"/>
</dbReference>
<dbReference type="InterPro" id="IPR050266">
    <property type="entry name" value="AB_hydrolase_sf"/>
</dbReference>
<geneLocation type="plasmid" evidence="3 4">
    <name>pRLG203</name>
</geneLocation>
<dbReference type="EMBL" id="CP001195">
    <property type="protein sequence ID" value="ACI59671.1"/>
    <property type="molecule type" value="Genomic_DNA"/>
</dbReference>
<dbReference type="PANTHER" id="PTHR43798:SF31">
    <property type="entry name" value="AB HYDROLASE SUPERFAMILY PROTEIN YCLE"/>
    <property type="match status" value="1"/>
</dbReference>
<dbReference type="SUPFAM" id="SSF53474">
    <property type="entry name" value="alpha/beta-Hydrolases"/>
    <property type="match status" value="1"/>
</dbReference>
<dbReference type="KEGG" id="rlt:Rleg2_6302"/>
<dbReference type="Pfam" id="PF12697">
    <property type="entry name" value="Abhydrolase_6"/>
    <property type="match status" value="1"/>
</dbReference>
<dbReference type="Gene3D" id="3.40.50.1820">
    <property type="entry name" value="alpha/beta hydrolase"/>
    <property type="match status" value="1"/>
</dbReference>
<evidence type="ECO:0000313" key="3">
    <source>
        <dbReference type="EMBL" id="ACI59671.1"/>
    </source>
</evidence>
<sequence length="266" mass="30466">MAKDQFLITSDNVQIFYDDEGDGQPIVFVHGYSSDAKYWHFQTSFFVANGFRVIALDQRLHGRSGKPEYGQRMSRLGLDLYELIKSLDLKDVILVGHSMGANTCLSMFSLFGTDGISKFVSIDQSPRLVNDSSWNWGIKNVYWERVWDQANFVQSFGEGRDPPRPVRVQELFGDGEDAFDGFNHSVATTLLLNHLVSDWRDVLPFVNIPVWVITGRKTPYYHYEGMEWMANQFPQATITCFEHSGHEPAWYEPEAFNEALLLFAKA</sequence>
<proteinExistence type="predicted"/>
<keyword evidence="4" id="KW-1185">Reference proteome</keyword>
<feature type="domain" description="AB hydrolase-1" evidence="2">
    <location>
        <begin position="26"/>
        <end position="259"/>
    </location>
</feature>
<dbReference type="PANTHER" id="PTHR43798">
    <property type="entry name" value="MONOACYLGLYCEROL LIPASE"/>
    <property type="match status" value="1"/>
</dbReference>
<gene>
    <name evidence="3" type="ordered locus">Rleg2_6302</name>
</gene>
<keyword evidence="1 3" id="KW-0378">Hydrolase</keyword>
<reference evidence="3 4" key="1">
    <citation type="journal article" date="2010" name="Stand. Genomic Sci.">
        <title>Complete genome sequence of Rhizobium leguminosarum bv trifolii strain WSM2304, an effective microsymbiont of the South American clover Trifolium polymorphum.</title>
        <authorList>
            <person name="Reeve W."/>
            <person name="O'Hara G."/>
            <person name="Chain P."/>
            <person name="Ardley J."/>
            <person name="Brau L."/>
            <person name="Nandesena K."/>
            <person name="Tiwari R."/>
            <person name="Malfatti S."/>
            <person name="Kiss H."/>
            <person name="Lapidus A."/>
            <person name="Copeland A."/>
            <person name="Nolan M."/>
            <person name="Land M."/>
            <person name="Ivanova N."/>
            <person name="Mavromatis K."/>
            <person name="Markowitz V."/>
            <person name="Kyrpides N."/>
            <person name="Melino V."/>
            <person name="Denton M."/>
            <person name="Yates R."/>
            <person name="Howieson J."/>
        </authorList>
    </citation>
    <scope>NUCLEOTIDE SEQUENCE [LARGE SCALE GENOMIC DNA]</scope>
    <source>
        <strain evidence="3 4">WSM2304</strain>
    </source>
</reference>
<evidence type="ECO:0000259" key="2">
    <source>
        <dbReference type="Pfam" id="PF12697"/>
    </source>
</evidence>
<dbReference type="Proteomes" id="UP000008330">
    <property type="component" value="Plasmid pRLG203"/>
</dbReference>
<name>A0ABF7QZT6_RHILW</name>
<dbReference type="GO" id="GO:0016787">
    <property type="term" value="F:hydrolase activity"/>
    <property type="evidence" value="ECO:0007669"/>
    <property type="project" value="UniProtKB-KW"/>
</dbReference>
<dbReference type="AlphaFoldDB" id="A0ABF7QZT6"/>
<dbReference type="InterPro" id="IPR029058">
    <property type="entry name" value="AB_hydrolase_fold"/>
</dbReference>
<evidence type="ECO:0000313" key="4">
    <source>
        <dbReference type="Proteomes" id="UP000008330"/>
    </source>
</evidence>